<proteinExistence type="predicted"/>
<reference evidence="3" key="1">
    <citation type="journal article" date="2023" name="Mol. Phylogenet. Evol.">
        <title>Genome-scale phylogeny and comparative genomics of the fungal order Sordariales.</title>
        <authorList>
            <person name="Hensen N."/>
            <person name="Bonometti L."/>
            <person name="Westerberg I."/>
            <person name="Brannstrom I.O."/>
            <person name="Guillou S."/>
            <person name="Cros-Aarteil S."/>
            <person name="Calhoun S."/>
            <person name="Haridas S."/>
            <person name="Kuo A."/>
            <person name="Mondo S."/>
            <person name="Pangilinan J."/>
            <person name="Riley R."/>
            <person name="LaButti K."/>
            <person name="Andreopoulos B."/>
            <person name="Lipzen A."/>
            <person name="Chen C."/>
            <person name="Yan M."/>
            <person name="Daum C."/>
            <person name="Ng V."/>
            <person name="Clum A."/>
            <person name="Steindorff A."/>
            <person name="Ohm R.A."/>
            <person name="Martin F."/>
            <person name="Silar P."/>
            <person name="Natvig D.O."/>
            <person name="Lalanne C."/>
            <person name="Gautier V."/>
            <person name="Ament-Velasquez S.L."/>
            <person name="Kruys A."/>
            <person name="Hutchinson M.I."/>
            <person name="Powell A.J."/>
            <person name="Barry K."/>
            <person name="Miller A.N."/>
            <person name="Grigoriev I.V."/>
            <person name="Debuchy R."/>
            <person name="Gladieux P."/>
            <person name="Hiltunen Thoren M."/>
            <person name="Johannesson H."/>
        </authorList>
    </citation>
    <scope>NUCLEOTIDE SEQUENCE [LARGE SCALE GENOMIC DNA]</scope>
    <source>
        <strain evidence="3">CBS 340.73</strain>
    </source>
</reference>
<dbReference type="EMBL" id="MU853798">
    <property type="protein sequence ID" value="KAK3940298.1"/>
    <property type="molecule type" value="Genomic_DNA"/>
</dbReference>
<sequence>MAPVPIPAGMMDLPVVTLPATVFPEQFMIAVPTHEASKLVAVQTANETLFTEWVTNGFCGLDISFREQFDYVCPEQSARLEFSSSFWEGVWSLLKDFFVAVVLLIFVMAAVEGIKAAELYIRDREETKKASAAAAPASPDTPQEAAEQEVAEVYDAYYVQDSQQETHGWDHGSDARTEEGKEGAYTSISDAETKAEASSSSSENGAPPGKKIMRSTVLHPLMARGTNPNL</sequence>
<organism evidence="2 3">
    <name type="scientific">Diplogelasinospora grovesii</name>
    <dbReference type="NCBI Taxonomy" id="303347"/>
    <lineage>
        <taxon>Eukaryota</taxon>
        <taxon>Fungi</taxon>
        <taxon>Dikarya</taxon>
        <taxon>Ascomycota</taxon>
        <taxon>Pezizomycotina</taxon>
        <taxon>Sordariomycetes</taxon>
        <taxon>Sordariomycetidae</taxon>
        <taxon>Sordariales</taxon>
        <taxon>Diplogelasinosporaceae</taxon>
        <taxon>Diplogelasinospora</taxon>
    </lineage>
</organism>
<evidence type="ECO:0000313" key="3">
    <source>
        <dbReference type="Proteomes" id="UP001303473"/>
    </source>
</evidence>
<gene>
    <name evidence="2" type="ORF">QBC46DRAFT_341703</name>
</gene>
<dbReference type="AlphaFoldDB" id="A0AAN6N9N2"/>
<evidence type="ECO:0000313" key="2">
    <source>
        <dbReference type="EMBL" id="KAK3940298.1"/>
    </source>
</evidence>
<dbReference type="Proteomes" id="UP001303473">
    <property type="component" value="Unassembled WGS sequence"/>
</dbReference>
<feature type="region of interest" description="Disordered" evidence="1">
    <location>
        <begin position="164"/>
        <end position="230"/>
    </location>
</feature>
<keyword evidence="3" id="KW-1185">Reference proteome</keyword>
<comment type="caution">
    <text evidence="2">The sequence shown here is derived from an EMBL/GenBank/DDBJ whole genome shotgun (WGS) entry which is preliminary data.</text>
</comment>
<evidence type="ECO:0000256" key="1">
    <source>
        <dbReference type="SAM" id="MobiDB-lite"/>
    </source>
</evidence>
<protein>
    <submittedName>
        <fullName evidence="2">Uncharacterized protein</fullName>
    </submittedName>
</protein>
<feature type="compositionally biased region" description="Basic and acidic residues" evidence="1">
    <location>
        <begin position="167"/>
        <end position="182"/>
    </location>
</feature>
<accession>A0AAN6N9N2</accession>
<name>A0AAN6N9N2_9PEZI</name>